<dbReference type="AlphaFoldDB" id="A0A7K2IZE2"/>
<protein>
    <submittedName>
        <fullName evidence="1">Amino acid transporter</fullName>
    </submittedName>
</protein>
<name>A0A7K2IZE2_9ACTN</name>
<dbReference type="Pfam" id="PF10706">
    <property type="entry name" value="Aminoglyc_resit"/>
    <property type="match status" value="1"/>
</dbReference>
<gene>
    <name evidence="1" type="ORF">GTW20_24530</name>
</gene>
<evidence type="ECO:0000313" key="2">
    <source>
        <dbReference type="Proteomes" id="UP000467124"/>
    </source>
</evidence>
<organism evidence="1 2">
    <name type="scientific">Nocardiopsis alba</name>
    <dbReference type="NCBI Taxonomy" id="53437"/>
    <lineage>
        <taxon>Bacteria</taxon>
        <taxon>Bacillati</taxon>
        <taxon>Actinomycetota</taxon>
        <taxon>Actinomycetes</taxon>
        <taxon>Streptosporangiales</taxon>
        <taxon>Nocardiopsidaceae</taxon>
        <taxon>Nocardiopsis</taxon>
    </lineage>
</organism>
<dbReference type="Proteomes" id="UP000467124">
    <property type="component" value="Unassembled WGS sequence"/>
</dbReference>
<dbReference type="RefSeq" id="WP_161112023.1">
    <property type="nucleotide sequence ID" value="NZ_WWHY01000001.1"/>
</dbReference>
<sequence>MSEGEGAASARTIGDPWGPWDPLSPREVADLFEGVASPWWISGGHAIEFAVGRRFRPHEDIDVLLLRRDRHVVQEVLADWEWWAADPPGTLRPWLIGETLPPRVHDIWCRPGPSDPWRLQFMLDTAEGDDWVYRRDGRIRLPVARLGGRSPDGIPYQVPQIPLLYKARGTRAKDERDFSEVLPVLGSEQRRWLTEALALIHDEHPWIDRLRTEGC</sequence>
<accession>A0A7K2IZE2</accession>
<evidence type="ECO:0000313" key="1">
    <source>
        <dbReference type="EMBL" id="MYR35341.1"/>
    </source>
</evidence>
<dbReference type="EMBL" id="WWHY01000001">
    <property type="protein sequence ID" value="MYR35341.1"/>
    <property type="molecule type" value="Genomic_DNA"/>
</dbReference>
<dbReference type="Gene3D" id="3.30.460.40">
    <property type="match status" value="1"/>
</dbReference>
<dbReference type="InterPro" id="IPR019646">
    <property type="entry name" value="Aminoglyc_AdlTrfase"/>
</dbReference>
<comment type="caution">
    <text evidence="1">The sequence shown here is derived from an EMBL/GenBank/DDBJ whole genome shotgun (WGS) entry which is preliminary data.</text>
</comment>
<reference evidence="1 2" key="1">
    <citation type="journal article" date="2019" name="Nat. Commun.">
        <title>The antimicrobial potential of Streptomyces from insect microbiomes.</title>
        <authorList>
            <person name="Chevrette M.G."/>
            <person name="Carlson C.M."/>
            <person name="Ortega H.E."/>
            <person name="Thomas C."/>
            <person name="Ananiev G.E."/>
            <person name="Barns K.J."/>
            <person name="Book A.J."/>
            <person name="Cagnazzo J."/>
            <person name="Carlos C."/>
            <person name="Flanigan W."/>
            <person name="Grubbs K.J."/>
            <person name="Horn H.A."/>
            <person name="Hoffmann F.M."/>
            <person name="Klassen J.L."/>
            <person name="Knack J.J."/>
            <person name="Lewin G.R."/>
            <person name="McDonald B.R."/>
            <person name="Muller L."/>
            <person name="Melo W.G.P."/>
            <person name="Pinto-Tomas A.A."/>
            <person name="Schmitz A."/>
            <person name="Wendt-Pienkowski E."/>
            <person name="Wildman S."/>
            <person name="Zhao M."/>
            <person name="Zhang F."/>
            <person name="Bugni T.S."/>
            <person name="Andes D.R."/>
            <person name="Pupo M.T."/>
            <person name="Currie C.R."/>
        </authorList>
    </citation>
    <scope>NUCLEOTIDE SEQUENCE [LARGE SCALE GENOMIC DNA]</scope>
    <source>
        <strain evidence="1 2">SID5840</strain>
    </source>
</reference>
<proteinExistence type="predicted"/>